<sequence length="274" mass="30362">MVDAAQFRKINPNDGRPSLIKASNSRRRDSSTINLWFDDDGPPPSPRAIVKVEDVDVDMQDEVNLIICSPTILGYMEFAVDDITESSWNDSLWSRLAIEPKRKNLTLALVASHSQRTPDHSFDEIAIGKGRGLIILFYGPPGVGKTLTAKALSEHLRRPLYTVAIPLRDATSDLDDALRSRIHLALRYGPLGVETRRKIWNTFLQNAIKAGGKAAHSDENFDDLVKPDLNGRQYYGESKNSDVHQQLDGNEGGRREEGGDSGDGECRGGRSNPR</sequence>
<evidence type="ECO:0000259" key="2">
    <source>
        <dbReference type="Pfam" id="PF00004"/>
    </source>
</evidence>
<evidence type="ECO:0000313" key="4">
    <source>
        <dbReference type="Proteomes" id="UP000887226"/>
    </source>
</evidence>
<proteinExistence type="predicted"/>
<reference evidence="3" key="1">
    <citation type="journal article" date="2021" name="IMA Fungus">
        <title>Genomic characterization of three marine fungi, including Emericellopsis atlantica sp. nov. with signatures of a generalist lifestyle and marine biomass degradation.</title>
        <authorList>
            <person name="Hagestad O.C."/>
            <person name="Hou L."/>
            <person name="Andersen J.H."/>
            <person name="Hansen E.H."/>
            <person name="Altermark B."/>
            <person name="Li C."/>
            <person name="Kuhnert E."/>
            <person name="Cox R.J."/>
            <person name="Crous P.W."/>
            <person name="Spatafora J.W."/>
            <person name="Lail K."/>
            <person name="Amirebrahimi M."/>
            <person name="Lipzen A."/>
            <person name="Pangilinan J."/>
            <person name="Andreopoulos W."/>
            <person name="Hayes R.D."/>
            <person name="Ng V."/>
            <person name="Grigoriev I.V."/>
            <person name="Jackson S.A."/>
            <person name="Sutton T.D.S."/>
            <person name="Dobson A.D.W."/>
            <person name="Rama T."/>
        </authorList>
    </citation>
    <scope>NUCLEOTIDE SEQUENCE</scope>
    <source>
        <strain evidence="3">TRa3180A</strain>
    </source>
</reference>
<feature type="compositionally biased region" description="Basic and acidic residues" evidence="1">
    <location>
        <begin position="251"/>
        <end position="268"/>
    </location>
</feature>
<comment type="caution">
    <text evidence="3">The sequence shown here is derived from an EMBL/GenBank/DDBJ whole genome shotgun (WGS) entry which is preliminary data.</text>
</comment>
<dbReference type="OrthoDB" id="10042665at2759"/>
<dbReference type="InterPro" id="IPR003959">
    <property type="entry name" value="ATPase_AAA_core"/>
</dbReference>
<dbReference type="Proteomes" id="UP000887226">
    <property type="component" value="Unassembled WGS sequence"/>
</dbReference>
<accession>A0A9P8CEP9</accession>
<feature type="region of interest" description="Disordered" evidence="1">
    <location>
        <begin position="232"/>
        <end position="274"/>
    </location>
</feature>
<name>A0A9P8CEP9_9HELO</name>
<gene>
    <name evidence="3" type="ORF">BJ878DRAFT_551732</name>
</gene>
<dbReference type="Pfam" id="PF00004">
    <property type="entry name" value="AAA"/>
    <property type="match status" value="1"/>
</dbReference>
<dbReference type="GO" id="GO:0005524">
    <property type="term" value="F:ATP binding"/>
    <property type="evidence" value="ECO:0007669"/>
    <property type="project" value="InterPro"/>
</dbReference>
<organism evidence="3 4">
    <name type="scientific">Calycina marina</name>
    <dbReference type="NCBI Taxonomy" id="1763456"/>
    <lineage>
        <taxon>Eukaryota</taxon>
        <taxon>Fungi</taxon>
        <taxon>Dikarya</taxon>
        <taxon>Ascomycota</taxon>
        <taxon>Pezizomycotina</taxon>
        <taxon>Leotiomycetes</taxon>
        <taxon>Helotiales</taxon>
        <taxon>Pezizellaceae</taxon>
        <taxon>Calycina</taxon>
    </lineage>
</organism>
<dbReference type="PANTHER" id="PTHR46411:SF3">
    <property type="entry name" value="AAA+ ATPASE DOMAIN-CONTAINING PROTEIN"/>
    <property type="match status" value="1"/>
</dbReference>
<protein>
    <recommendedName>
        <fullName evidence="2">ATPase AAA-type core domain-containing protein</fullName>
    </recommendedName>
</protein>
<evidence type="ECO:0000256" key="1">
    <source>
        <dbReference type="SAM" id="MobiDB-lite"/>
    </source>
</evidence>
<dbReference type="GO" id="GO:0016887">
    <property type="term" value="F:ATP hydrolysis activity"/>
    <property type="evidence" value="ECO:0007669"/>
    <property type="project" value="InterPro"/>
</dbReference>
<keyword evidence="4" id="KW-1185">Reference proteome</keyword>
<dbReference type="Gene3D" id="3.40.50.300">
    <property type="entry name" value="P-loop containing nucleotide triphosphate hydrolases"/>
    <property type="match status" value="1"/>
</dbReference>
<dbReference type="InterPro" id="IPR027417">
    <property type="entry name" value="P-loop_NTPase"/>
</dbReference>
<dbReference type="AlphaFoldDB" id="A0A9P8CEP9"/>
<evidence type="ECO:0000313" key="3">
    <source>
        <dbReference type="EMBL" id="KAG9243915.1"/>
    </source>
</evidence>
<feature type="domain" description="ATPase AAA-type core" evidence="2">
    <location>
        <begin position="135"/>
        <end position="166"/>
    </location>
</feature>
<dbReference type="EMBL" id="MU253942">
    <property type="protein sequence ID" value="KAG9243915.1"/>
    <property type="molecule type" value="Genomic_DNA"/>
</dbReference>
<dbReference type="PANTHER" id="PTHR46411">
    <property type="entry name" value="FAMILY ATPASE, PUTATIVE-RELATED"/>
    <property type="match status" value="1"/>
</dbReference>
<dbReference type="SUPFAM" id="SSF52540">
    <property type="entry name" value="P-loop containing nucleoside triphosphate hydrolases"/>
    <property type="match status" value="1"/>
</dbReference>